<dbReference type="Proteomes" id="UP000250369">
    <property type="component" value="Unassembled WGS sequence"/>
</dbReference>
<dbReference type="EMBL" id="QMFB01000036">
    <property type="protein sequence ID" value="RAV11732.1"/>
    <property type="molecule type" value="Genomic_DNA"/>
</dbReference>
<dbReference type="Gene3D" id="3.90.330.10">
    <property type="entry name" value="Nitrile hydratase alpha /Thiocyanate hydrolase gamma"/>
    <property type="match status" value="2"/>
</dbReference>
<evidence type="ECO:0000259" key="2">
    <source>
        <dbReference type="Pfam" id="PF02979"/>
    </source>
</evidence>
<proteinExistence type="predicted"/>
<dbReference type="AlphaFoldDB" id="A0A329LWZ6"/>
<evidence type="ECO:0000313" key="4">
    <source>
        <dbReference type="Proteomes" id="UP000250369"/>
    </source>
</evidence>
<dbReference type="NCBIfam" id="TIGR03793">
    <property type="entry name" value="leader_NHLP"/>
    <property type="match status" value="1"/>
</dbReference>
<keyword evidence="4" id="KW-1185">Reference proteome</keyword>
<dbReference type="SUPFAM" id="SSF56209">
    <property type="entry name" value="Nitrile hydratase alpha chain"/>
    <property type="match status" value="1"/>
</dbReference>
<dbReference type="GO" id="GO:0046914">
    <property type="term" value="F:transition metal ion binding"/>
    <property type="evidence" value="ECO:0007669"/>
    <property type="project" value="InterPro"/>
</dbReference>
<dbReference type="GO" id="GO:0003824">
    <property type="term" value="F:catalytic activity"/>
    <property type="evidence" value="ECO:0007669"/>
    <property type="project" value="InterPro"/>
</dbReference>
<accession>A0A329LWZ6</accession>
<dbReference type="InterPro" id="IPR022513">
    <property type="entry name" value="TOMM_pelo"/>
</dbReference>
<reference evidence="3 4" key="1">
    <citation type="journal article" date="2009" name="Int. J. Syst. Evol. Microbiol.">
        <title>Paenibacillus contaminans sp. nov., isolated from a contaminated laboratory plate.</title>
        <authorList>
            <person name="Chou J.H."/>
            <person name="Lee J.H."/>
            <person name="Lin M.C."/>
            <person name="Chang P.S."/>
            <person name="Arun A.B."/>
            <person name="Young C.C."/>
            <person name="Chen W.M."/>
        </authorList>
    </citation>
    <scope>NUCLEOTIDE SEQUENCE [LARGE SCALE GENOMIC DNA]</scope>
    <source>
        <strain evidence="3 4">CKOBP-6</strain>
    </source>
</reference>
<feature type="domain" description="Nitrile hydratase alpha/Thiocyanate hydrolase gamma" evidence="2">
    <location>
        <begin position="7"/>
        <end position="61"/>
    </location>
</feature>
<name>A0A329LWZ6_9BACL</name>
<evidence type="ECO:0000313" key="3">
    <source>
        <dbReference type="EMBL" id="RAV11732.1"/>
    </source>
</evidence>
<dbReference type="Pfam" id="PF02979">
    <property type="entry name" value="NHase_alpha"/>
    <property type="match status" value="1"/>
</dbReference>
<comment type="caution">
    <text evidence="3">The sequence shown here is derived from an EMBL/GenBank/DDBJ whole genome shotgun (WGS) entry which is preliminary data.</text>
</comment>
<sequence length="79" mass="8436">MSAEDTLKAKIIQKAWEDAAFKAQLLADPKAAIQAAFGVAIPAAVELVAVEETMSKYYLVIPPNPSEVLDASASENGMW</sequence>
<dbReference type="InterPro" id="IPR004232">
    <property type="entry name" value="CN_Hdrtase_a/SCN_Hdrlase_g"/>
</dbReference>
<organism evidence="3 4">
    <name type="scientific">Paenibacillus contaminans</name>
    <dbReference type="NCBI Taxonomy" id="450362"/>
    <lineage>
        <taxon>Bacteria</taxon>
        <taxon>Bacillati</taxon>
        <taxon>Bacillota</taxon>
        <taxon>Bacilli</taxon>
        <taxon>Bacillales</taxon>
        <taxon>Paenibacillaceae</taxon>
        <taxon>Paenibacillus</taxon>
    </lineage>
</organism>
<dbReference type="InterPro" id="IPR036648">
    <property type="entry name" value="CN_Hdrase_a/SCN_Hdrase_g_sf"/>
</dbReference>
<protein>
    <submittedName>
        <fullName evidence="3">NHLP leader peptide family natural product</fullName>
    </submittedName>
</protein>
<evidence type="ECO:0000256" key="1">
    <source>
        <dbReference type="ARBA" id="ARBA00022723"/>
    </source>
</evidence>
<gene>
    <name evidence="3" type="ORF">DQG23_35805</name>
</gene>
<dbReference type="OrthoDB" id="1371078at2"/>
<keyword evidence="1" id="KW-0479">Metal-binding</keyword>
<dbReference type="RefSeq" id="WP_113035840.1">
    <property type="nucleotide sequence ID" value="NZ_QMFB01000036.1"/>
</dbReference>